<dbReference type="InterPro" id="IPR053237">
    <property type="entry name" value="Natterin_C"/>
</dbReference>
<proteinExistence type="predicted"/>
<dbReference type="PANTHER" id="PTHR39244:SF5">
    <property type="entry name" value="NATTERIN-3-LIKE"/>
    <property type="match status" value="1"/>
</dbReference>
<sequence length="470" mass="53302">MFVVLKSKFNGKYLRRISEEYGIEKELPQTFLNFLGDDITSPVVKFELERAKKDAEGVHIRCCHNNKYLAPNGSGWVFASADHPDEEEGDQNTLFKLVKTQIDEQEYFKIQHVGLKYFAQILVTDNNHSSGLFMCPKEIPHPNDAFKVLDWDSLVIFPKNVALRSNLNNQKYVSPRVFNTYPFLQFDAEEIADQTVVNEISTFSDGFVRIKNLSTKNYWRRGDGDWIYNDHPEAKDDDLGYLFWPIKLGDNIVALKNMGSSYFCEKFSEGDVESCVKAGAKSITNEAKLCVSSSSMLRSIYGILFREEDGRVYNLNKVYIDEIVADNPEDIENTLTIKFSYKKKSSSNFTNSVSFKLDVKPTLHIDAIPVIVDGKIEISADVGGNIEWEKPDTVETLTKATFTAKAPPNTTTKFTLVAIQGTCEVPFSYIQREILYNGDTVIQTMEDGIYTGVNMFNFEISSSQYKPPAV</sequence>
<dbReference type="PANTHER" id="PTHR39244">
    <property type="entry name" value="NATTERIN-4"/>
    <property type="match status" value="1"/>
</dbReference>
<dbReference type="SUPFAM" id="SSF50382">
    <property type="entry name" value="Agglutinin"/>
    <property type="match status" value="2"/>
</dbReference>
<dbReference type="KEGG" id="csav:115719775"/>
<feature type="domain" description="Agglutinin" evidence="1">
    <location>
        <begin position="3"/>
        <end position="150"/>
    </location>
</feature>
<dbReference type="AlphaFoldDB" id="A0A7J6G9Z5"/>
<dbReference type="Proteomes" id="UP000525078">
    <property type="component" value="Unassembled WGS sequence"/>
</dbReference>
<dbReference type="GeneID" id="115719775"/>
<dbReference type="Gramene" id="evm.model.06.153">
    <property type="protein sequence ID" value="cds.evm.model.06.153"/>
    <property type="gene ID" value="evm.TU.06.153"/>
</dbReference>
<dbReference type="InterPro" id="IPR008998">
    <property type="entry name" value="Agglutinin"/>
</dbReference>
<dbReference type="OMA" id="ETETAQW"/>
<dbReference type="CDD" id="cd20216">
    <property type="entry name" value="PFM_HFR-2-like"/>
    <property type="match status" value="1"/>
</dbReference>
<evidence type="ECO:0000313" key="2">
    <source>
        <dbReference type="EMBL" id="KAF4379642.1"/>
    </source>
</evidence>
<dbReference type="InterPro" id="IPR036242">
    <property type="entry name" value="Agglutinin_dom_sf"/>
</dbReference>
<reference evidence="2 4" key="2">
    <citation type="journal article" date="2020" name="bioRxiv">
        <title>Sequence and annotation of 42 cannabis genomes reveals extensive copy number variation in cannabinoid synthesis and pathogen resistance genes.</title>
        <authorList>
            <person name="Mckernan K.J."/>
            <person name="Helbert Y."/>
            <person name="Kane L.T."/>
            <person name="Ebling H."/>
            <person name="Zhang L."/>
            <person name="Liu B."/>
            <person name="Eaton Z."/>
            <person name="Mclaughlin S."/>
            <person name="Kingan S."/>
            <person name="Baybayan P."/>
            <person name="Concepcion G."/>
            <person name="Jordan M."/>
            <person name="Riva A."/>
            <person name="Barbazuk W."/>
            <person name="Harkins T."/>
        </authorList>
    </citation>
    <scope>NUCLEOTIDE SEQUENCE [LARGE SCALE GENOMIC DNA]</scope>
    <source>
        <strain evidence="4">cv. Jamaican Lion 4</strain>
        <strain evidence="2">Mother</strain>
        <tissue evidence="2">Leaf</tissue>
    </source>
</reference>
<dbReference type="SUPFAM" id="SSF56973">
    <property type="entry name" value="Aerolisin/ETX pore-forming domain"/>
    <property type="match status" value="1"/>
</dbReference>
<gene>
    <name evidence="3" type="primary">LOC115719775</name>
    <name evidence="2" type="ORF">F8388_023659</name>
</gene>
<accession>A0A7J6G9Z5</accession>
<dbReference type="Pfam" id="PF07468">
    <property type="entry name" value="Agglutinin"/>
    <property type="match status" value="2"/>
</dbReference>
<dbReference type="EnsemblPlants" id="evm.model.06.153">
    <property type="protein sequence ID" value="cds.evm.model.06.153"/>
    <property type="gene ID" value="evm.TU.06.153"/>
</dbReference>
<reference evidence="3" key="3">
    <citation type="submission" date="2021-03" db="UniProtKB">
        <authorList>
            <consortium name="EnsemblPlants"/>
        </authorList>
    </citation>
    <scope>IDENTIFICATION</scope>
</reference>
<keyword evidence="5" id="KW-1185">Reference proteome</keyword>
<dbReference type="Proteomes" id="UP000596661">
    <property type="component" value="Chromosome 6"/>
</dbReference>
<evidence type="ECO:0000259" key="1">
    <source>
        <dbReference type="SMART" id="SM00791"/>
    </source>
</evidence>
<dbReference type="SMART" id="SM00791">
    <property type="entry name" value="Agglutinin"/>
    <property type="match status" value="2"/>
</dbReference>
<dbReference type="OrthoDB" id="4948898at2759"/>
<evidence type="ECO:0000313" key="4">
    <source>
        <dbReference type="Proteomes" id="UP000525078"/>
    </source>
</evidence>
<dbReference type="EMBL" id="JAATIP010000068">
    <property type="protein sequence ID" value="KAF4379642.1"/>
    <property type="molecule type" value="Genomic_DNA"/>
</dbReference>
<dbReference type="EMBL" id="UZAU01000554">
    <property type="status" value="NOT_ANNOTATED_CDS"/>
    <property type="molecule type" value="Genomic_DNA"/>
</dbReference>
<protein>
    <recommendedName>
        <fullName evidence="1">Agglutinin domain-containing protein</fullName>
    </recommendedName>
</protein>
<dbReference type="Gene3D" id="2.170.15.10">
    <property type="entry name" value="Proaerolysin, chain A, domain 3"/>
    <property type="match status" value="1"/>
</dbReference>
<dbReference type="Gene3D" id="2.80.10.50">
    <property type="match status" value="2"/>
</dbReference>
<organism evidence="2 4">
    <name type="scientific">Cannabis sativa</name>
    <name type="common">Hemp</name>
    <name type="synonym">Marijuana</name>
    <dbReference type="NCBI Taxonomy" id="3483"/>
    <lineage>
        <taxon>Eukaryota</taxon>
        <taxon>Viridiplantae</taxon>
        <taxon>Streptophyta</taxon>
        <taxon>Embryophyta</taxon>
        <taxon>Tracheophyta</taxon>
        <taxon>Spermatophyta</taxon>
        <taxon>Magnoliopsida</taxon>
        <taxon>eudicotyledons</taxon>
        <taxon>Gunneridae</taxon>
        <taxon>Pentapetalae</taxon>
        <taxon>rosids</taxon>
        <taxon>fabids</taxon>
        <taxon>Rosales</taxon>
        <taxon>Cannabaceae</taxon>
        <taxon>Cannabis</taxon>
    </lineage>
</organism>
<feature type="domain" description="Agglutinin" evidence="1">
    <location>
        <begin position="155"/>
        <end position="293"/>
    </location>
</feature>
<evidence type="ECO:0000313" key="3">
    <source>
        <dbReference type="EnsemblPlants" id="cds.evm.model.06.153"/>
    </source>
</evidence>
<reference evidence="3 5" key="1">
    <citation type="submission" date="2018-11" db="EMBL/GenBank/DDBJ databases">
        <authorList>
            <person name="Grassa J C."/>
        </authorList>
    </citation>
    <scope>NUCLEOTIDE SEQUENCE [LARGE SCALE GENOMIC DNA]</scope>
</reference>
<name>A0A7J6G9Z5_CANSA</name>
<accession>A0A803PUW2</accession>
<dbReference type="RefSeq" id="XP_030504823.1">
    <property type="nucleotide sequence ID" value="XM_030648963.1"/>
</dbReference>
<evidence type="ECO:0000313" key="5">
    <source>
        <dbReference type="Proteomes" id="UP000596661"/>
    </source>
</evidence>